<proteinExistence type="predicted"/>
<dbReference type="Gene3D" id="3.40.366.10">
    <property type="entry name" value="Malonyl-Coenzyme A Acyl Carrier Protein, domain 2"/>
    <property type="match status" value="1"/>
</dbReference>
<evidence type="ECO:0000313" key="5">
    <source>
        <dbReference type="EMBL" id="RCG26975.1"/>
    </source>
</evidence>
<keyword evidence="1 5" id="KW-0808">Transferase</keyword>
<dbReference type="SMART" id="SM00827">
    <property type="entry name" value="PKS_AT"/>
    <property type="match status" value="1"/>
</dbReference>
<evidence type="ECO:0000259" key="4">
    <source>
        <dbReference type="SMART" id="SM00827"/>
    </source>
</evidence>
<dbReference type="InterPro" id="IPR001227">
    <property type="entry name" value="Ac_transferase_dom_sf"/>
</dbReference>
<dbReference type="GO" id="GO:0004312">
    <property type="term" value="F:fatty acid synthase activity"/>
    <property type="evidence" value="ECO:0007669"/>
    <property type="project" value="TreeGrafter"/>
</dbReference>
<keyword evidence="3 5" id="KW-0012">Acyltransferase</keyword>
<dbReference type="GO" id="GO:0006633">
    <property type="term" value="P:fatty acid biosynthetic process"/>
    <property type="evidence" value="ECO:0007669"/>
    <property type="project" value="TreeGrafter"/>
</dbReference>
<feature type="non-terminal residue" evidence="5">
    <location>
        <position position="1"/>
    </location>
</feature>
<name>A0A367FBA2_9ACTN</name>
<accession>A0A367FBA2</accession>
<reference evidence="5 6" key="1">
    <citation type="submission" date="2018-06" db="EMBL/GenBank/DDBJ databases">
        <title>Streptomyces reniochalinae sp. nov. and Streptomyces diacarnus sp. nov. from marine sponges.</title>
        <authorList>
            <person name="Li L."/>
        </authorList>
    </citation>
    <scope>NUCLEOTIDE SEQUENCE [LARGE SCALE GENOMIC DNA]</scope>
    <source>
        <strain evidence="5 6">LHW50302</strain>
    </source>
</reference>
<dbReference type="EMBL" id="QOIM01000006">
    <property type="protein sequence ID" value="RCG26975.1"/>
    <property type="molecule type" value="Genomic_DNA"/>
</dbReference>
<organism evidence="5 6">
    <name type="scientific">Streptomyces reniochalinae</name>
    <dbReference type="NCBI Taxonomy" id="2250578"/>
    <lineage>
        <taxon>Bacteria</taxon>
        <taxon>Bacillati</taxon>
        <taxon>Actinomycetota</taxon>
        <taxon>Actinomycetes</taxon>
        <taxon>Kitasatosporales</taxon>
        <taxon>Streptomycetaceae</taxon>
        <taxon>Streptomyces</taxon>
    </lineage>
</organism>
<dbReference type="PANTHER" id="PTHR43775">
    <property type="entry name" value="FATTY ACID SYNTHASE"/>
    <property type="match status" value="1"/>
</dbReference>
<evidence type="ECO:0000256" key="2">
    <source>
        <dbReference type="ARBA" id="ARBA00023268"/>
    </source>
</evidence>
<keyword evidence="6" id="KW-1185">Reference proteome</keyword>
<sequence length="223" mass="22845">FAGQGSQRLGMGRSLVAAFPVFAEALDEVVGVLDPLVSFSLREVLLAEVGSGVGERLDETGVTQPVLFAFEVALYRLLVSFGVVPGVLVGHSIGEVVAAYVAGVFSLEDACRLVAARAGLMQGLPGGGAMLAVSASEGEVSPLLEGLEGVGVAAVNGPASVVVSGVEGAVERVASVLAERGVRARRLRVSHAFHSPLMDPMLEEFAAVAATLSYHEPVLPIVS</sequence>
<dbReference type="Pfam" id="PF00698">
    <property type="entry name" value="Acyl_transf_1"/>
    <property type="match status" value="1"/>
</dbReference>
<protein>
    <submittedName>
        <fullName evidence="5">Acyltransferase domain-containing protein</fullName>
    </submittedName>
</protein>
<feature type="domain" description="Malonyl-CoA:ACP transacylase (MAT)" evidence="4">
    <location>
        <begin position="1"/>
        <end position="223"/>
    </location>
</feature>
<dbReference type="RefSeq" id="WP_114013352.1">
    <property type="nucleotide sequence ID" value="NZ_QOIM01000006.1"/>
</dbReference>
<dbReference type="OrthoDB" id="9778690at2"/>
<keyword evidence="2" id="KW-0511">Multifunctional enzyme</keyword>
<evidence type="ECO:0000313" key="6">
    <source>
        <dbReference type="Proteomes" id="UP000253507"/>
    </source>
</evidence>
<dbReference type="AlphaFoldDB" id="A0A367FBA2"/>
<dbReference type="PANTHER" id="PTHR43775:SF51">
    <property type="entry name" value="INACTIVE PHENOLPHTHIOCEROL SYNTHESIS POLYKETIDE SYNTHASE TYPE I PKS1-RELATED"/>
    <property type="match status" value="1"/>
</dbReference>
<evidence type="ECO:0000256" key="3">
    <source>
        <dbReference type="ARBA" id="ARBA00023315"/>
    </source>
</evidence>
<feature type="non-terminal residue" evidence="5">
    <location>
        <position position="223"/>
    </location>
</feature>
<evidence type="ECO:0000256" key="1">
    <source>
        <dbReference type="ARBA" id="ARBA00022679"/>
    </source>
</evidence>
<dbReference type="Proteomes" id="UP000253507">
    <property type="component" value="Unassembled WGS sequence"/>
</dbReference>
<dbReference type="InterPro" id="IPR014043">
    <property type="entry name" value="Acyl_transferase_dom"/>
</dbReference>
<dbReference type="InterPro" id="IPR016035">
    <property type="entry name" value="Acyl_Trfase/lysoPLipase"/>
</dbReference>
<gene>
    <name evidence="5" type="ORF">DQ392_00025</name>
</gene>
<dbReference type="InterPro" id="IPR016036">
    <property type="entry name" value="Malonyl_transacylase_ACP-bd"/>
</dbReference>
<dbReference type="SUPFAM" id="SSF55048">
    <property type="entry name" value="Probable ACP-binding domain of malonyl-CoA ACP transacylase"/>
    <property type="match status" value="1"/>
</dbReference>
<comment type="caution">
    <text evidence="5">The sequence shown here is derived from an EMBL/GenBank/DDBJ whole genome shotgun (WGS) entry which is preliminary data.</text>
</comment>
<dbReference type="SUPFAM" id="SSF52151">
    <property type="entry name" value="FabD/lysophospholipase-like"/>
    <property type="match status" value="1"/>
</dbReference>
<dbReference type="InterPro" id="IPR050091">
    <property type="entry name" value="PKS_NRPS_Biosynth_Enz"/>
</dbReference>